<comment type="similarity">
    <text evidence="1">Belongs to the ComF/GntX family.</text>
</comment>
<dbReference type="InterPro" id="IPR051910">
    <property type="entry name" value="ComF/GntX_DNA_util-trans"/>
</dbReference>
<proteinExistence type="inferred from homology"/>
<dbReference type="EMBL" id="PDCH01000001">
    <property type="protein sequence ID" value="RBQ00026.1"/>
    <property type="molecule type" value="Genomic_DNA"/>
</dbReference>
<evidence type="ECO:0000256" key="1">
    <source>
        <dbReference type="ARBA" id="ARBA00008007"/>
    </source>
</evidence>
<evidence type="ECO:0000259" key="2">
    <source>
        <dbReference type="Pfam" id="PF00156"/>
    </source>
</evidence>
<name>A0A366KE73_9BIFI</name>
<reference evidence="3 4" key="1">
    <citation type="submission" date="2017-10" db="EMBL/GenBank/DDBJ databases">
        <title>Bifidobacterium xylocopum sp. nov. and Bifidobacterium aemilianum sp. nov., from the carpenter bee (Xylocopa violacea) digestive tract.</title>
        <authorList>
            <person name="Alberoni D."/>
            <person name="Baffoni L."/>
            <person name="Di Gioia D."/>
            <person name="Gaggia F."/>
            <person name="Biavati B."/>
        </authorList>
    </citation>
    <scope>NUCLEOTIDE SEQUENCE [LARGE SCALE GENOMIC DNA]</scope>
    <source>
        <strain evidence="3 4">XV2</strain>
    </source>
</reference>
<comment type="caution">
    <text evidence="3">The sequence shown here is derived from an EMBL/GenBank/DDBJ whole genome shotgun (WGS) entry which is preliminary data.</text>
</comment>
<dbReference type="SUPFAM" id="SSF53271">
    <property type="entry name" value="PRTase-like"/>
    <property type="match status" value="1"/>
</dbReference>
<dbReference type="CDD" id="cd06223">
    <property type="entry name" value="PRTases_typeI"/>
    <property type="match status" value="1"/>
</dbReference>
<dbReference type="PANTHER" id="PTHR47505">
    <property type="entry name" value="DNA UTILIZATION PROTEIN YHGH"/>
    <property type="match status" value="1"/>
</dbReference>
<dbReference type="PANTHER" id="PTHR47505:SF1">
    <property type="entry name" value="DNA UTILIZATION PROTEIN YHGH"/>
    <property type="match status" value="1"/>
</dbReference>
<evidence type="ECO:0000313" key="3">
    <source>
        <dbReference type="EMBL" id="RBQ00026.1"/>
    </source>
</evidence>
<dbReference type="Gene3D" id="3.40.50.2020">
    <property type="match status" value="1"/>
</dbReference>
<feature type="domain" description="Phosphoribosyltransferase" evidence="2">
    <location>
        <begin position="171"/>
        <end position="230"/>
    </location>
</feature>
<dbReference type="Proteomes" id="UP000252345">
    <property type="component" value="Unassembled WGS sequence"/>
</dbReference>
<dbReference type="OrthoDB" id="5242900at2"/>
<dbReference type="GO" id="GO:0016740">
    <property type="term" value="F:transferase activity"/>
    <property type="evidence" value="ECO:0007669"/>
    <property type="project" value="UniProtKB-KW"/>
</dbReference>
<dbReference type="Pfam" id="PF00156">
    <property type="entry name" value="Pribosyltran"/>
    <property type="match status" value="1"/>
</dbReference>
<keyword evidence="4" id="KW-1185">Reference proteome</keyword>
<evidence type="ECO:0000313" key="4">
    <source>
        <dbReference type="Proteomes" id="UP000252345"/>
    </source>
</evidence>
<sequence>MSLIIGLSRSMLAAVCGEVRDLLFPRGCAGCDLPDEVLCPSCSALFMERYEFPVAGLFHGPGLACAKYRGPARRAILGWKDHDDQELTGPLSEALSHLALDAGQVFGAPMGPILVVPAPSSAASMRRRGRMHMLPLARAVAAAFTKAGRPARACPALVMEAVRGKAVELHGSTARAGRLSGRIHVKRGSGVDGRSVIVVDDIVTTGSTVRQCILALRAANAKPLAVLALALAGPEQGADAGPVRSYGMNRGHLVPTGCAAR</sequence>
<keyword evidence="3" id="KW-0808">Transferase</keyword>
<accession>A0A366KE73</accession>
<gene>
    <name evidence="3" type="ORF">CRD59_00755</name>
</gene>
<dbReference type="InterPro" id="IPR000836">
    <property type="entry name" value="PRTase_dom"/>
</dbReference>
<organism evidence="3 4">
    <name type="scientific">Bifidobacterium xylocopae</name>
    <dbReference type="NCBI Taxonomy" id="2493119"/>
    <lineage>
        <taxon>Bacteria</taxon>
        <taxon>Bacillati</taxon>
        <taxon>Actinomycetota</taxon>
        <taxon>Actinomycetes</taxon>
        <taxon>Bifidobacteriales</taxon>
        <taxon>Bifidobacteriaceae</taxon>
        <taxon>Bifidobacterium</taxon>
    </lineage>
</organism>
<dbReference type="AlphaFoldDB" id="A0A366KE73"/>
<dbReference type="RefSeq" id="WP_113852686.1">
    <property type="nucleotide sequence ID" value="NZ_PDCH01000001.1"/>
</dbReference>
<dbReference type="InterPro" id="IPR029057">
    <property type="entry name" value="PRTase-like"/>
</dbReference>
<protein>
    <submittedName>
        <fullName evidence="3">Phosphoribosyl transferase</fullName>
    </submittedName>
</protein>